<protein>
    <submittedName>
        <fullName evidence="3">Uroplakin-3b-like protein 1</fullName>
    </submittedName>
</protein>
<dbReference type="AlphaFoldDB" id="A0A8J6DJA2"/>
<name>A0A8J6DJA2_GALPY</name>
<evidence type="ECO:0000313" key="4">
    <source>
        <dbReference type="Proteomes" id="UP000700334"/>
    </source>
</evidence>
<dbReference type="InterPro" id="IPR024831">
    <property type="entry name" value="Uroplakin-3"/>
</dbReference>
<evidence type="ECO:0000256" key="2">
    <source>
        <dbReference type="SAM" id="Phobius"/>
    </source>
</evidence>
<keyword evidence="4" id="KW-1185">Reference proteome</keyword>
<dbReference type="PANTHER" id="PTHR15446:SF2">
    <property type="entry name" value="UROPLAKIN-3B-LIKE PROTEIN 1-RELATED"/>
    <property type="match status" value="1"/>
</dbReference>
<evidence type="ECO:0000256" key="1">
    <source>
        <dbReference type="SAM" id="MobiDB-lite"/>
    </source>
</evidence>
<dbReference type="PANTHER" id="PTHR15446">
    <property type="entry name" value="UROPLAKIN III"/>
    <property type="match status" value="1"/>
</dbReference>
<proteinExistence type="predicted"/>
<keyword evidence="2" id="KW-0812">Transmembrane</keyword>
<dbReference type="GO" id="GO:0016020">
    <property type="term" value="C:membrane"/>
    <property type="evidence" value="ECO:0007669"/>
    <property type="project" value="TreeGrafter"/>
</dbReference>
<feature type="compositionally biased region" description="Polar residues" evidence="1">
    <location>
        <begin position="64"/>
        <end position="73"/>
    </location>
</feature>
<feature type="non-terminal residue" evidence="3">
    <location>
        <position position="278"/>
    </location>
</feature>
<dbReference type="EMBL" id="JAGFMF010011925">
    <property type="protein sequence ID" value="KAG8509795.1"/>
    <property type="molecule type" value="Genomic_DNA"/>
</dbReference>
<dbReference type="Proteomes" id="UP000700334">
    <property type="component" value="Unassembled WGS sequence"/>
</dbReference>
<gene>
    <name evidence="3" type="ORF">J0S82_017313</name>
</gene>
<keyword evidence="2" id="KW-0472">Membrane</keyword>
<comment type="caution">
    <text evidence="3">The sequence shown here is derived from an EMBL/GenBank/DDBJ whole genome shotgun (WGS) entry which is preliminary data.</text>
</comment>
<evidence type="ECO:0000313" key="3">
    <source>
        <dbReference type="EMBL" id="KAG8509795.1"/>
    </source>
</evidence>
<feature type="region of interest" description="Disordered" evidence="1">
    <location>
        <begin position="171"/>
        <end position="190"/>
    </location>
</feature>
<accession>A0A8J6DJA2</accession>
<organism evidence="3 4">
    <name type="scientific">Galemys pyrenaicus</name>
    <name type="common">Iberian desman</name>
    <name type="synonym">Pyrenean desman</name>
    <dbReference type="NCBI Taxonomy" id="202257"/>
    <lineage>
        <taxon>Eukaryota</taxon>
        <taxon>Metazoa</taxon>
        <taxon>Chordata</taxon>
        <taxon>Craniata</taxon>
        <taxon>Vertebrata</taxon>
        <taxon>Euteleostomi</taxon>
        <taxon>Mammalia</taxon>
        <taxon>Eutheria</taxon>
        <taxon>Laurasiatheria</taxon>
        <taxon>Eulipotyphla</taxon>
        <taxon>Talpidae</taxon>
        <taxon>Galemys</taxon>
    </lineage>
</organism>
<reference evidence="3" key="1">
    <citation type="journal article" date="2021" name="Evol. Appl.">
        <title>The genome of the Pyrenean desman and the effects of bottlenecks and inbreeding on the genomic landscape of an endangered species.</title>
        <authorList>
            <person name="Escoda L."/>
            <person name="Castresana J."/>
        </authorList>
    </citation>
    <scope>NUCLEOTIDE SEQUENCE</scope>
    <source>
        <strain evidence="3">IBE-C5619</strain>
    </source>
</reference>
<feature type="compositionally biased region" description="Low complexity" evidence="1">
    <location>
        <begin position="31"/>
        <end position="45"/>
    </location>
</feature>
<dbReference type="OrthoDB" id="9662948at2759"/>
<feature type="transmembrane region" description="Helical" evidence="2">
    <location>
        <begin position="242"/>
        <end position="262"/>
    </location>
</feature>
<sequence length="278" mass="29320">ARGLQILPPNLSNQLSGRRGHPGGVAEGARSSLPQSSSDSRASGSLDTTDKPSDGQTLGPDPGQQAQWGTVSATGAPVGAANLSPARDGPGYVPQLSVGPAGRLTQSTFTLEQPRGQFRHLNISDSDPIWLVVAHGKGGTSQPPQGEEDLPAPADLPRKGYCYTLRAPRGALPRQHPQQPAPGAASWQRYPLPPRDKGLQPPTAQVRFLVISSRGLWLRQSGPVRPTYSKVLQAAPGPQSPGTVLITAVSCIMLAGLLYAWYECAQLSPRGRGVFEKI</sequence>
<keyword evidence="2" id="KW-1133">Transmembrane helix</keyword>
<feature type="region of interest" description="Disordered" evidence="1">
    <location>
        <begin position="134"/>
        <end position="153"/>
    </location>
</feature>
<feature type="region of interest" description="Disordered" evidence="1">
    <location>
        <begin position="1"/>
        <end position="100"/>
    </location>
</feature>